<dbReference type="Proteomes" id="UP000504636">
    <property type="component" value="Unplaced"/>
</dbReference>
<proteinExistence type="predicted"/>
<reference evidence="2 4" key="1">
    <citation type="journal article" date="2020" name="Stud. Mycol.">
        <title>101 Dothideomycetes genomes: a test case for predicting lifestyles and emergence of pathogens.</title>
        <authorList>
            <person name="Haridas S."/>
            <person name="Albert R."/>
            <person name="Binder M."/>
            <person name="Bloem J."/>
            <person name="Labutti K."/>
            <person name="Salamov A."/>
            <person name="Andreopoulos B."/>
            <person name="Baker S."/>
            <person name="Barry K."/>
            <person name="Bills G."/>
            <person name="Bluhm B."/>
            <person name="Cannon C."/>
            <person name="Castanera R."/>
            <person name="Culley D."/>
            <person name="Daum C."/>
            <person name="Ezra D."/>
            <person name="Gonzalez J."/>
            <person name="Henrissat B."/>
            <person name="Kuo A."/>
            <person name="Liang C."/>
            <person name="Lipzen A."/>
            <person name="Lutzoni F."/>
            <person name="Magnuson J."/>
            <person name="Mondo S."/>
            <person name="Nolan M."/>
            <person name="Ohm R."/>
            <person name="Pangilinan J."/>
            <person name="Park H.-J."/>
            <person name="Ramirez L."/>
            <person name="Alfaro M."/>
            <person name="Sun H."/>
            <person name="Tritt A."/>
            <person name="Yoshinaga Y."/>
            <person name="Zwiers L.-H."/>
            <person name="Turgeon B."/>
            <person name="Goodwin S."/>
            <person name="Spatafora J."/>
            <person name="Crous P."/>
            <person name="Grigoriev I."/>
        </authorList>
    </citation>
    <scope>NUCLEOTIDE SEQUENCE</scope>
    <source>
        <strain evidence="2 4">CBS 304.34</strain>
    </source>
</reference>
<gene>
    <name evidence="2 4" type="ORF">BDZ99DRAFT_456932</name>
</gene>
<keyword evidence="3" id="KW-1185">Reference proteome</keyword>
<dbReference type="AlphaFoldDB" id="A0A6A6ZA52"/>
<organism evidence="2">
    <name type="scientific">Mytilinidion resinicola</name>
    <dbReference type="NCBI Taxonomy" id="574789"/>
    <lineage>
        <taxon>Eukaryota</taxon>
        <taxon>Fungi</taxon>
        <taxon>Dikarya</taxon>
        <taxon>Ascomycota</taxon>
        <taxon>Pezizomycotina</taxon>
        <taxon>Dothideomycetes</taxon>
        <taxon>Pleosporomycetidae</taxon>
        <taxon>Mytilinidiales</taxon>
        <taxon>Mytilinidiaceae</taxon>
        <taxon>Mytilinidion</taxon>
    </lineage>
</organism>
<accession>A0A6A6ZA52</accession>
<evidence type="ECO:0000313" key="2">
    <source>
        <dbReference type="EMBL" id="KAF2817164.1"/>
    </source>
</evidence>
<dbReference type="GeneID" id="54459462"/>
<evidence type="ECO:0000313" key="3">
    <source>
        <dbReference type="Proteomes" id="UP000504636"/>
    </source>
</evidence>
<dbReference type="RefSeq" id="XP_033584128.1">
    <property type="nucleotide sequence ID" value="XM_033718569.1"/>
</dbReference>
<dbReference type="EMBL" id="MU003692">
    <property type="protein sequence ID" value="KAF2817164.1"/>
    <property type="molecule type" value="Genomic_DNA"/>
</dbReference>
<protein>
    <submittedName>
        <fullName evidence="2 4">Uncharacterized protein</fullName>
    </submittedName>
</protein>
<sequence>MISVLILFTIPPFPTYLGLLTSSTSNTPYTHRPKHRHPAEATTAPSPTPPALAQPLRSKLPP</sequence>
<feature type="region of interest" description="Disordered" evidence="1">
    <location>
        <begin position="21"/>
        <end position="62"/>
    </location>
</feature>
<evidence type="ECO:0000313" key="4">
    <source>
        <dbReference type="RefSeq" id="XP_033584128.1"/>
    </source>
</evidence>
<reference evidence="4" key="2">
    <citation type="submission" date="2020-04" db="EMBL/GenBank/DDBJ databases">
        <authorList>
            <consortium name="NCBI Genome Project"/>
        </authorList>
    </citation>
    <scope>NUCLEOTIDE SEQUENCE</scope>
    <source>
        <strain evidence="4">CBS 304.34</strain>
    </source>
</reference>
<name>A0A6A6ZA52_9PEZI</name>
<evidence type="ECO:0000256" key="1">
    <source>
        <dbReference type="SAM" id="MobiDB-lite"/>
    </source>
</evidence>
<reference evidence="4" key="3">
    <citation type="submission" date="2025-04" db="UniProtKB">
        <authorList>
            <consortium name="RefSeq"/>
        </authorList>
    </citation>
    <scope>IDENTIFICATION</scope>
    <source>
        <strain evidence="4">CBS 304.34</strain>
    </source>
</reference>